<feature type="region of interest" description="Disordered" evidence="1">
    <location>
        <begin position="244"/>
        <end position="264"/>
    </location>
</feature>
<feature type="compositionally biased region" description="Basic and acidic residues" evidence="1">
    <location>
        <begin position="244"/>
        <end position="253"/>
    </location>
</feature>
<dbReference type="AlphaFoldDB" id="A0A1W2CFK8"/>
<proteinExistence type="predicted"/>
<evidence type="ECO:0000313" key="2">
    <source>
        <dbReference type="EMBL" id="SMC83438.1"/>
    </source>
</evidence>
<gene>
    <name evidence="2" type="ORF">SAMN06296429_11113</name>
</gene>
<accession>A0A1W2CFK8</accession>
<name>A0A1W2CFK8_9MICO</name>
<sequence length="299" mass="32549">MVIWWSSSTGEVVRAFGSWRKGRQGFRRGRSRASPACGRVLRLVGSVAHRAGTGPVRAVVDRVDHWGDVDDRVSRCVCGFPLMGWGRGQCSRHLSQPTERTSMRPTLTRYTQALACAAALLTLAACGGDADGEKTSASSSSTSSEPTYDDDYAYAQAEKAQTKLRGIKPNEPIPKGATWATRSYIKAYNEDVADQKNAGVVERGSVTVDAMHPLDSNPEAPGGWDLTMYQCSTSTVRYFKDGEDVTARPEDPNKPMPSGPQKNVHLLSFKTPDDGRTWQIDNAQLVYGAEVKETPCASD</sequence>
<evidence type="ECO:0000313" key="3">
    <source>
        <dbReference type="Proteomes" id="UP000192634"/>
    </source>
</evidence>
<organism evidence="2 3">
    <name type="scientific">Janibacter indicus</name>
    <dbReference type="NCBI Taxonomy" id="857417"/>
    <lineage>
        <taxon>Bacteria</taxon>
        <taxon>Bacillati</taxon>
        <taxon>Actinomycetota</taxon>
        <taxon>Actinomycetes</taxon>
        <taxon>Micrococcales</taxon>
        <taxon>Intrasporangiaceae</taxon>
        <taxon>Janibacter</taxon>
    </lineage>
</organism>
<dbReference type="EMBL" id="FWXN01000011">
    <property type="protein sequence ID" value="SMC83438.1"/>
    <property type="molecule type" value="Genomic_DNA"/>
</dbReference>
<protein>
    <submittedName>
        <fullName evidence="2">Uncharacterized protein</fullName>
    </submittedName>
</protein>
<dbReference type="Proteomes" id="UP000192634">
    <property type="component" value="Unassembled WGS sequence"/>
</dbReference>
<evidence type="ECO:0000256" key="1">
    <source>
        <dbReference type="SAM" id="MobiDB-lite"/>
    </source>
</evidence>
<reference evidence="2 3" key="1">
    <citation type="submission" date="2017-04" db="EMBL/GenBank/DDBJ databases">
        <authorList>
            <person name="Afonso C.L."/>
            <person name="Miller P.J."/>
            <person name="Scott M.A."/>
            <person name="Spackman E."/>
            <person name="Goraichik I."/>
            <person name="Dimitrov K.M."/>
            <person name="Suarez D.L."/>
            <person name="Swayne D.E."/>
        </authorList>
    </citation>
    <scope>NUCLEOTIDE SEQUENCE [LARGE SCALE GENOMIC DNA]</scope>
    <source>
        <strain evidence="2 3">CGMCC 1.12511</strain>
    </source>
</reference>